<protein>
    <submittedName>
        <fullName evidence="2">Uncharacterized protein</fullName>
    </submittedName>
</protein>
<reference evidence="3" key="1">
    <citation type="submission" date="2013-09" db="EMBL/GenBank/DDBJ databases">
        <title>The Genome Sequence of Anopheles culicifacies species A.</title>
        <authorList>
            <consortium name="The Broad Institute Genomics Platform"/>
            <person name="Neafsey D.E."/>
            <person name="Besansky N."/>
            <person name="Howell P."/>
            <person name="Walton C."/>
            <person name="Young S.K."/>
            <person name="Zeng Q."/>
            <person name="Gargeya S."/>
            <person name="Fitzgerald M."/>
            <person name="Haas B."/>
            <person name="Abouelleil A."/>
            <person name="Allen A.W."/>
            <person name="Alvarado L."/>
            <person name="Arachchi H.M."/>
            <person name="Berlin A.M."/>
            <person name="Chapman S.B."/>
            <person name="Gainer-Dewar J."/>
            <person name="Goldberg J."/>
            <person name="Griggs A."/>
            <person name="Gujja S."/>
            <person name="Hansen M."/>
            <person name="Howarth C."/>
            <person name="Imamovic A."/>
            <person name="Ireland A."/>
            <person name="Larimer J."/>
            <person name="McCowan C."/>
            <person name="Murphy C."/>
            <person name="Pearson M."/>
            <person name="Poon T.W."/>
            <person name="Priest M."/>
            <person name="Roberts A."/>
            <person name="Saif S."/>
            <person name="Shea T."/>
            <person name="Sisk P."/>
            <person name="Sykes S."/>
            <person name="Wortman J."/>
            <person name="Nusbaum C."/>
            <person name="Birren B."/>
        </authorList>
    </citation>
    <scope>NUCLEOTIDE SEQUENCE [LARGE SCALE GENOMIC DNA]</scope>
    <source>
        <strain evidence="3">A-37</strain>
    </source>
</reference>
<reference evidence="2" key="2">
    <citation type="submission" date="2020-05" db="UniProtKB">
        <authorList>
            <consortium name="EnsemblMetazoa"/>
        </authorList>
    </citation>
    <scope>IDENTIFICATION</scope>
    <source>
        <strain evidence="2">A-37</strain>
    </source>
</reference>
<feature type="compositionally biased region" description="Polar residues" evidence="1">
    <location>
        <begin position="78"/>
        <end position="94"/>
    </location>
</feature>
<accession>A0A182MN56</accession>
<sequence>MSVCVSSAGGTLGVDAMSLSQMTLPSSMMLPLAHSSSSIGTHSSLLSQSMVNGQTSLGTIGTLDGGSSVGGSSRALHHSNSTTGNGHGSLNGSLTGLPALHGGHGVLDGQSSTIGASLSADLGDHHPNPEMLLALISRNKALEDPIGDGWQSRPCPTTLITVFQ</sequence>
<proteinExistence type="predicted"/>
<name>A0A182MN56_9DIPT</name>
<evidence type="ECO:0000256" key="1">
    <source>
        <dbReference type="SAM" id="MobiDB-lite"/>
    </source>
</evidence>
<feature type="region of interest" description="Disordered" evidence="1">
    <location>
        <begin position="62"/>
        <end position="95"/>
    </location>
</feature>
<evidence type="ECO:0000313" key="2">
    <source>
        <dbReference type="EnsemblMetazoa" id="ACUA022263-PA"/>
    </source>
</evidence>
<dbReference type="AlphaFoldDB" id="A0A182MN56"/>
<dbReference type="VEuPathDB" id="VectorBase:ACUA022263"/>
<dbReference type="EMBL" id="AXCM01002775">
    <property type="status" value="NOT_ANNOTATED_CDS"/>
    <property type="molecule type" value="Genomic_DNA"/>
</dbReference>
<keyword evidence="3" id="KW-1185">Reference proteome</keyword>
<dbReference type="Proteomes" id="UP000075883">
    <property type="component" value="Unassembled WGS sequence"/>
</dbReference>
<organism evidence="2 3">
    <name type="scientific">Anopheles culicifacies</name>
    <dbReference type="NCBI Taxonomy" id="139723"/>
    <lineage>
        <taxon>Eukaryota</taxon>
        <taxon>Metazoa</taxon>
        <taxon>Ecdysozoa</taxon>
        <taxon>Arthropoda</taxon>
        <taxon>Hexapoda</taxon>
        <taxon>Insecta</taxon>
        <taxon>Pterygota</taxon>
        <taxon>Neoptera</taxon>
        <taxon>Endopterygota</taxon>
        <taxon>Diptera</taxon>
        <taxon>Nematocera</taxon>
        <taxon>Culicoidea</taxon>
        <taxon>Culicidae</taxon>
        <taxon>Anophelinae</taxon>
        <taxon>Anopheles</taxon>
        <taxon>culicifacies species complex</taxon>
    </lineage>
</organism>
<dbReference type="EnsemblMetazoa" id="ACUA022263-RA">
    <property type="protein sequence ID" value="ACUA022263-PA"/>
    <property type="gene ID" value="ACUA022263"/>
</dbReference>
<evidence type="ECO:0000313" key="3">
    <source>
        <dbReference type="Proteomes" id="UP000075883"/>
    </source>
</evidence>